<dbReference type="InterPro" id="IPR050266">
    <property type="entry name" value="AB_hydrolase_sf"/>
</dbReference>
<organism evidence="2 3">
    <name type="scientific">Aspergillus fumigatus (strain CBS 144.89 / FGSC A1163 / CEA10)</name>
    <name type="common">Neosartorya fumigata</name>
    <dbReference type="NCBI Taxonomy" id="451804"/>
    <lineage>
        <taxon>Eukaryota</taxon>
        <taxon>Fungi</taxon>
        <taxon>Dikarya</taxon>
        <taxon>Ascomycota</taxon>
        <taxon>Pezizomycotina</taxon>
        <taxon>Eurotiomycetes</taxon>
        <taxon>Eurotiomycetidae</taxon>
        <taxon>Eurotiales</taxon>
        <taxon>Aspergillaceae</taxon>
        <taxon>Aspergillus</taxon>
        <taxon>Aspergillus subgen. Fumigati</taxon>
    </lineage>
</organism>
<dbReference type="InterPro" id="IPR029058">
    <property type="entry name" value="AB_hydrolase_fold"/>
</dbReference>
<gene>
    <name evidence="2" type="ORF">AFUB_087410</name>
</gene>
<dbReference type="PhylomeDB" id="B0YBP9"/>
<dbReference type="HOGENOM" id="CLU_020336_50_1_1"/>
<dbReference type="Pfam" id="PF12697">
    <property type="entry name" value="Abhydrolase_6"/>
    <property type="match status" value="1"/>
</dbReference>
<evidence type="ECO:0000313" key="2">
    <source>
        <dbReference type="EMBL" id="EDP48030.1"/>
    </source>
</evidence>
<dbReference type="GO" id="GO:0016787">
    <property type="term" value="F:hydrolase activity"/>
    <property type="evidence" value="ECO:0007669"/>
    <property type="project" value="UniProtKB-KW"/>
</dbReference>
<name>B0YBP9_ASPFC</name>
<evidence type="ECO:0000313" key="3">
    <source>
        <dbReference type="Proteomes" id="UP000001699"/>
    </source>
</evidence>
<feature type="domain" description="AB hydrolase-1" evidence="1">
    <location>
        <begin position="92"/>
        <end position="332"/>
    </location>
</feature>
<keyword evidence="2" id="KW-0378">Hydrolase</keyword>
<dbReference type="SUPFAM" id="SSF53474">
    <property type="entry name" value="alpha/beta-Hydrolases"/>
    <property type="match status" value="1"/>
</dbReference>
<sequence length="343" mass="39035">MTCQDRPYSRDPHNDIRITLYSNLNWKHNDAHSINCPQYKYTLSASPLIFNYRLRKKRSLPKYPETIMPSGFASNNLYWETEAPLQKGKPTVLFIHASWMSSAMWEETIQLLAPQLPEVNLLRVDLNGHGKTTAGRKEYTLWNQAEDVLTLLRELELSNVLIAAISMGSMIALRLVLLDQARFSGLVLLASNASEATNAQRDAFYQLRDIWVATPAPSEQIMNAAILSWGGNPDVEGPRATRIKQDWIQRHSGAENVEPTLTSMMERDAVLNRLGEFRVPVLLIHGEDDKTYPLQDAVEIKERLVNADVRLEVVKDEGHLLIHLREAKDVAEWIQGFVQKVLK</sequence>
<keyword evidence="3" id="KW-1185">Reference proteome</keyword>
<protein>
    <submittedName>
        <fullName evidence="2">Alpha/beta hydrolase, putative</fullName>
    </submittedName>
</protein>
<evidence type="ECO:0000259" key="1">
    <source>
        <dbReference type="Pfam" id="PF12697"/>
    </source>
</evidence>
<dbReference type="VEuPathDB" id="FungiDB:AFUB_087410"/>
<dbReference type="Proteomes" id="UP000001699">
    <property type="component" value="Unassembled WGS sequence"/>
</dbReference>
<dbReference type="OrthoDB" id="408373at2759"/>
<dbReference type="Gene3D" id="3.40.50.1820">
    <property type="entry name" value="alpha/beta hydrolase"/>
    <property type="match status" value="1"/>
</dbReference>
<dbReference type="InterPro" id="IPR000073">
    <property type="entry name" value="AB_hydrolase_1"/>
</dbReference>
<dbReference type="AlphaFoldDB" id="B0YBP9"/>
<proteinExistence type="predicted"/>
<reference evidence="2 3" key="1">
    <citation type="journal article" date="2008" name="PLoS Genet.">
        <title>Genomic islands in the pathogenic filamentous fungus Aspergillus fumigatus.</title>
        <authorList>
            <person name="Fedorova N.D."/>
            <person name="Khaldi N."/>
            <person name="Joardar V.S."/>
            <person name="Maiti R."/>
            <person name="Amedeo P."/>
            <person name="Anderson M.J."/>
            <person name="Crabtree J."/>
            <person name="Silva J.C."/>
            <person name="Badger J.H."/>
            <person name="Albarraq A."/>
            <person name="Angiuoli S."/>
            <person name="Bussey H."/>
            <person name="Bowyer P."/>
            <person name="Cotty P.J."/>
            <person name="Dyer P.S."/>
            <person name="Egan A."/>
            <person name="Galens K."/>
            <person name="Fraser-Liggett C.M."/>
            <person name="Haas B.J."/>
            <person name="Inman J.M."/>
            <person name="Kent R."/>
            <person name="Lemieux S."/>
            <person name="Malavazi I."/>
            <person name="Orvis J."/>
            <person name="Roemer T."/>
            <person name="Ronning C.M."/>
            <person name="Sundaram J.P."/>
            <person name="Sutton G."/>
            <person name="Turner G."/>
            <person name="Venter J.C."/>
            <person name="White O.R."/>
            <person name="Whitty B.R."/>
            <person name="Youngman P."/>
            <person name="Wolfe K.H."/>
            <person name="Goldman G.H."/>
            <person name="Wortman J.R."/>
            <person name="Jiang B."/>
            <person name="Denning D.W."/>
            <person name="Nierman W.C."/>
        </authorList>
    </citation>
    <scope>NUCLEOTIDE SEQUENCE [LARGE SCALE GENOMIC DNA]</scope>
    <source>
        <strain evidence="3">CBS 144.89 / FGSC A1163 / CEA10</strain>
    </source>
</reference>
<accession>B0YBP9</accession>
<dbReference type="PANTHER" id="PTHR43798">
    <property type="entry name" value="MONOACYLGLYCEROL LIPASE"/>
    <property type="match status" value="1"/>
</dbReference>
<dbReference type="EMBL" id="DS499601">
    <property type="protein sequence ID" value="EDP48030.1"/>
    <property type="molecule type" value="Genomic_DNA"/>
</dbReference>